<feature type="region of interest" description="Disordered" evidence="1">
    <location>
        <begin position="1"/>
        <end position="29"/>
    </location>
</feature>
<sequence>MARAFSRSVTSGPPTRDRAGYTEEDPGTGQVTDLFLASGLREALSGQDFKRGLIALDRAGWLGKGGGDRYRLQRKIQGKNINVYAVSVPEDELDDAREIRG</sequence>
<keyword evidence="2" id="KW-0067">ATP-binding</keyword>
<keyword evidence="3" id="KW-1185">Reference proteome</keyword>
<dbReference type="RefSeq" id="WP_328986532.1">
    <property type="nucleotide sequence ID" value="NZ_CP121472.1"/>
</dbReference>
<reference evidence="2 3" key="1">
    <citation type="journal article" date="2023" name="Microorganisms">
        <title>Thiorhodovibrio frisius and Trv. litoralis spp. nov., Two Novel Members from a Clade of Fastidious Purple Sulfur Bacteria That Exhibit Unique Red-Shifted Light-Harvesting Capabilities.</title>
        <authorList>
            <person name="Methner A."/>
            <person name="Kuzyk S.B."/>
            <person name="Petersen J."/>
            <person name="Bauer S."/>
            <person name="Brinkmann H."/>
            <person name="Sichau K."/>
            <person name="Wanner G."/>
            <person name="Wolf J."/>
            <person name="Neumann-Schaal M."/>
            <person name="Henke P."/>
            <person name="Tank M."/>
            <person name="Sproer C."/>
            <person name="Bunk B."/>
            <person name="Overmann J."/>
        </authorList>
    </citation>
    <scope>NUCLEOTIDE SEQUENCE [LARGE SCALE GENOMIC DNA]</scope>
    <source>
        <strain evidence="2 3">DSM 6702</strain>
    </source>
</reference>
<evidence type="ECO:0000313" key="3">
    <source>
        <dbReference type="Proteomes" id="UP001432180"/>
    </source>
</evidence>
<evidence type="ECO:0000313" key="2">
    <source>
        <dbReference type="EMBL" id="WPL15982.1"/>
    </source>
</evidence>
<evidence type="ECO:0000256" key="1">
    <source>
        <dbReference type="SAM" id="MobiDB-lite"/>
    </source>
</evidence>
<dbReference type="GO" id="GO:0004386">
    <property type="term" value="F:helicase activity"/>
    <property type="evidence" value="ECO:0007669"/>
    <property type="project" value="UniProtKB-KW"/>
</dbReference>
<keyword evidence="2" id="KW-0347">Helicase</keyword>
<gene>
    <name evidence="2" type="ORF">Thiowin_00912</name>
</gene>
<dbReference type="EMBL" id="CP121472">
    <property type="protein sequence ID" value="WPL15982.1"/>
    <property type="molecule type" value="Genomic_DNA"/>
</dbReference>
<proteinExistence type="predicted"/>
<accession>A0ABZ0S631</accession>
<dbReference type="Proteomes" id="UP001432180">
    <property type="component" value="Chromosome"/>
</dbReference>
<protein>
    <submittedName>
        <fullName evidence="2">Superfamily II helicase</fullName>
    </submittedName>
</protein>
<name>A0ABZ0S631_9GAMM</name>
<keyword evidence="2" id="KW-0378">Hydrolase</keyword>
<organism evidence="2 3">
    <name type="scientific">Thiorhodovibrio winogradskyi</name>
    <dbReference type="NCBI Taxonomy" id="77007"/>
    <lineage>
        <taxon>Bacteria</taxon>
        <taxon>Pseudomonadati</taxon>
        <taxon>Pseudomonadota</taxon>
        <taxon>Gammaproteobacteria</taxon>
        <taxon>Chromatiales</taxon>
        <taxon>Chromatiaceae</taxon>
        <taxon>Thiorhodovibrio</taxon>
    </lineage>
</organism>
<keyword evidence="2" id="KW-0547">Nucleotide-binding</keyword>